<dbReference type="CDD" id="cd05013">
    <property type="entry name" value="SIS_RpiR"/>
    <property type="match status" value="1"/>
</dbReference>
<accession>R2NTU9</accession>
<dbReference type="Proteomes" id="UP000014148">
    <property type="component" value="Unassembled WGS sequence"/>
</dbReference>
<feature type="domain" description="HTH rpiR-type" evidence="4">
    <location>
        <begin position="1"/>
        <end position="69"/>
    </location>
</feature>
<dbReference type="InterPro" id="IPR001347">
    <property type="entry name" value="SIS_dom"/>
</dbReference>
<evidence type="ECO:0000256" key="1">
    <source>
        <dbReference type="ARBA" id="ARBA00023015"/>
    </source>
</evidence>
<keyword evidence="1" id="KW-0805">Transcription regulation</keyword>
<evidence type="ECO:0000259" key="5">
    <source>
        <dbReference type="PROSITE" id="PS51464"/>
    </source>
</evidence>
<dbReference type="InterPro" id="IPR046348">
    <property type="entry name" value="SIS_dom_sf"/>
</dbReference>
<dbReference type="Gene3D" id="3.40.50.10490">
    <property type="entry name" value="Glucose-6-phosphate isomerase like protein, domain 1"/>
    <property type="match status" value="1"/>
</dbReference>
<dbReference type="Proteomes" id="UP000013783">
    <property type="component" value="Unassembled WGS sequence"/>
</dbReference>
<dbReference type="InterPro" id="IPR035472">
    <property type="entry name" value="RpiR-like_SIS"/>
</dbReference>
<evidence type="ECO:0000256" key="3">
    <source>
        <dbReference type="ARBA" id="ARBA00023163"/>
    </source>
</evidence>
<protein>
    <recommendedName>
        <fullName evidence="10">Phosphosugar-binding transcriptional regulator</fullName>
    </recommendedName>
</protein>
<keyword evidence="2" id="KW-0238">DNA-binding</keyword>
<sequence length="285" mass="32165">METHPFTNSEQQVIDYLLAQQRNIKNQTTAEIAEVTYSSKSTLVRIAKKLNYSGWMALKEAYLNELDYLEKSISCIDANYPFSKRDSLMSIANKIAQLEIESIEDTLSLVTHDDLRKVVDIIAKSSSIHIFATSNNLLVAQEFSHQMSRIQKDVHIHSLQGEIWFNAYLAKPDSCALMITYSGETGSLNQVAEILAEQEIPLITITSLGENSTARLSKAILRLCTREKLYSKISTYSTDAAINYLLNVIYSCVFALDYDKNVALKIAASRRIENDRCSDSDILRE</sequence>
<evidence type="ECO:0000313" key="6">
    <source>
        <dbReference type="EMBL" id="EOH74433.1"/>
    </source>
</evidence>
<dbReference type="InterPro" id="IPR000281">
    <property type="entry name" value="HTH_RpiR"/>
</dbReference>
<proteinExistence type="predicted"/>
<evidence type="ECO:0000313" key="8">
    <source>
        <dbReference type="Proteomes" id="UP000013783"/>
    </source>
</evidence>
<dbReference type="EMBL" id="AJAK01000022">
    <property type="protein sequence ID" value="EOH74433.1"/>
    <property type="molecule type" value="Genomic_DNA"/>
</dbReference>
<dbReference type="SUPFAM" id="SSF53697">
    <property type="entry name" value="SIS domain"/>
    <property type="match status" value="1"/>
</dbReference>
<dbReference type="eggNOG" id="COG1737">
    <property type="taxonomic scope" value="Bacteria"/>
</dbReference>
<dbReference type="SUPFAM" id="SSF46689">
    <property type="entry name" value="Homeodomain-like"/>
    <property type="match status" value="1"/>
</dbReference>
<evidence type="ECO:0000313" key="7">
    <source>
        <dbReference type="EMBL" id="EOT67163.1"/>
    </source>
</evidence>
<organism evidence="6 8">
    <name type="scientific">Enterococcus malodoratus ATCC 43197</name>
    <dbReference type="NCBI Taxonomy" id="1158601"/>
    <lineage>
        <taxon>Bacteria</taxon>
        <taxon>Bacillati</taxon>
        <taxon>Bacillota</taxon>
        <taxon>Bacilli</taxon>
        <taxon>Lactobacillales</taxon>
        <taxon>Enterococcaceae</taxon>
        <taxon>Enterococcus</taxon>
    </lineage>
</organism>
<reference evidence="7 9" key="2">
    <citation type="submission" date="2013-03" db="EMBL/GenBank/DDBJ databases">
        <title>The Genome Sequence of Enterococcus malodoratus ATCC_43197 (PacBio/Illumina hybrid assembly).</title>
        <authorList>
            <consortium name="The Broad Institute Genomics Platform"/>
            <consortium name="The Broad Institute Genome Sequencing Center for Infectious Disease"/>
            <person name="Earl A."/>
            <person name="Russ C."/>
            <person name="Gilmore M."/>
            <person name="Surin D."/>
            <person name="Walker B."/>
            <person name="Young S."/>
            <person name="Zeng Q."/>
            <person name="Gargeya S."/>
            <person name="Fitzgerald M."/>
            <person name="Haas B."/>
            <person name="Abouelleil A."/>
            <person name="Allen A.W."/>
            <person name="Alvarado L."/>
            <person name="Arachchi H.M."/>
            <person name="Berlin A.M."/>
            <person name="Chapman S.B."/>
            <person name="Gainer-Dewar J."/>
            <person name="Goldberg J."/>
            <person name="Griggs A."/>
            <person name="Gujja S."/>
            <person name="Hansen M."/>
            <person name="Howarth C."/>
            <person name="Imamovic A."/>
            <person name="Ireland A."/>
            <person name="Larimer J."/>
            <person name="McCowan C."/>
            <person name="Murphy C."/>
            <person name="Pearson M."/>
            <person name="Poon T.W."/>
            <person name="Priest M."/>
            <person name="Roberts A."/>
            <person name="Saif S."/>
            <person name="Shea T."/>
            <person name="Sisk P."/>
            <person name="Sykes S."/>
            <person name="Wortman J."/>
            <person name="Nusbaum C."/>
            <person name="Birren B."/>
        </authorList>
    </citation>
    <scope>NUCLEOTIDE SEQUENCE [LARGE SCALE GENOMIC DNA]</scope>
    <source>
        <strain evidence="7 9">ATCC 43197</strain>
    </source>
</reference>
<dbReference type="PANTHER" id="PTHR30514">
    <property type="entry name" value="GLUCOKINASE"/>
    <property type="match status" value="1"/>
</dbReference>
<dbReference type="PANTHER" id="PTHR30514:SF10">
    <property type="entry name" value="MURR_RPIR FAMILY TRANSCRIPTIONAL REGULATOR"/>
    <property type="match status" value="1"/>
</dbReference>
<dbReference type="AlphaFoldDB" id="R2NTU9"/>
<dbReference type="GO" id="GO:0097367">
    <property type="term" value="F:carbohydrate derivative binding"/>
    <property type="evidence" value="ECO:0007669"/>
    <property type="project" value="InterPro"/>
</dbReference>
<dbReference type="Gene3D" id="1.10.10.10">
    <property type="entry name" value="Winged helix-like DNA-binding domain superfamily/Winged helix DNA-binding domain"/>
    <property type="match status" value="1"/>
</dbReference>
<feature type="domain" description="SIS" evidence="5">
    <location>
        <begin position="118"/>
        <end position="259"/>
    </location>
</feature>
<evidence type="ECO:0000313" key="9">
    <source>
        <dbReference type="Proteomes" id="UP000014148"/>
    </source>
</evidence>
<dbReference type="PATRIC" id="fig|1158601.3.peg.3476"/>
<dbReference type="GO" id="GO:0003677">
    <property type="term" value="F:DNA binding"/>
    <property type="evidence" value="ECO:0007669"/>
    <property type="project" value="UniProtKB-KW"/>
</dbReference>
<dbReference type="STRING" id="71451.RV07_GL003635"/>
<dbReference type="GO" id="GO:0003700">
    <property type="term" value="F:DNA-binding transcription factor activity"/>
    <property type="evidence" value="ECO:0007669"/>
    <property type="project" value="InterPro"/>
</dbReference>
<dbReference type="EMBL" id="ASWA01000003">
    <property type="protein sequence ID" value="EOT67163.1"/>
    <property type="molecule type" value="Genomic_DNA"/>
</dbReference>
<gene>
    <name evidence="7" type="ORF">I585_02684</name>
    <name evidence="6" type="ORF">UAI_03502</name>
</gene>
<dbReference type="PROSITE" id="PS51071">
    <property type="entry name" value="HTH_RPIR"/>
    <property type="match status" value="1"/>
</dbReference>
<keyword evidence="3" id="KW-0804">Transcription</keyword>
<dbReference type="GO" id="GO:1901135">
    <property type="term" value="P:carbohydrate derivative metabolic process"/>
    <property type="evidence" value="ECO:0007669"/>
    <property type="project" value="InterPro"/>
</dbReference>
<name>R2NTU9_9ENTE</name>
<dbReference type="Pfam" id="PF01418">
    <property type="entry name" value="HTH_6"/>
    <property type="match status" value="1"/>
</dbReference>
<keyword evidence="9" id="KW-1185">Reference proteome</keyword>
<dbReference type="Pfam" id="PF01380">
    <property type="entry name" value="SIS"/>
    <property type="match status" value="1"/>
</dbReference>
<evidence type="ECO:0000259" key="4">
    <source>
        <dbReference type="PROSITE" id="PS51071"/>
    </source>
</evidence>
<reference evidence="6 8" key="1">
    <citation type="submission" date="2013-02" db="EMBL/GenBank/DDBJ databases">
        <title>The Genome Sequence of Enterococcus malodoratus ATCC_43197.</title>
        <authorList>
            <consortium name="The Broad Institute Genome Sequencing Platform"/>
            <consortium name="The Broad Institute Genome Sequencing Center for Infectious Disease"/>
            <person name="Earl A.M."/>
            <person name="Gilmore M.S."/>
            <person name="Lebreton F."/>
            <person name="Walker B."/>
            <person name="Young S.K."/>
            <person name="Zeng Q."/>
            <person name="Gargeya S."/>
            <person name="Fitzgerald M."/>
            <person name="Haas B."/>
            <person name="Abouelleil A."/>
            <person name="Alvarado L."/>
            <person name="Arachchi H.M."/>
            <person name="Berlin A.M."/>
            <person name="Chapman S.B."/>
            <person name="Dewar J."/>
            <person name="Goldberg J."/>
            <person name="Griggs A."/>
            <person name="Gujja S."/>
            <person name="Hansen M."/>
            <person name="Howarth C."/>
            <person name="Imamovic A."/>
            <person name="Larimer J."/>
            <person name="McCowan C."/>
            <person name="Murphy C."/>
            <person name="Neiman D."/>
            <person name="Pearson M."/>
            <person name="Priest M."/>
            <person name="Roberts A."/>
            <person name="Saif S."/>
            <person name="Shea T."/>
            <person name="Sisk P."/>
            <person name="Sykes S."/>
            <person name="Wortman J."/>
            <person name="Nusbaum C."/>
            <person name="Birren B."/>
        </authorList>
    </citation>
    <scope>NUCLEOTIDE SEQUENCE [LARGE SCALE GENOMIC DNA]</scope>
    <source>
        <strain evidence="6 8">ATCC 43197</strain>
    </source>
</reference>
<dbReference type="InterPro" id="IPR047640">
    <property type="entry name" value="RpiR-like"/>
</dbReference>
<evidence type="ECO:0008006" key="10">
    <source>
        <dbReference type="Google" id="ProtNLM"/>
    </source>
</evidence>
<dbReference type="InterPro" id="IPR036388">
    <property type="entry name" value="WH-like_DNA-bd_sf"/>
</dbReference>
<evidence type="ECO:0000256" key="2">
    <source>
        <dbReference type="ARBA" id="ARBA00023125"/>
    </source>
</evidence>
<dbReference type="InterPro" id="IPR009057">
    <property type="entry name" value="Homeodomain-like_sf"/>
</dbReference>
<comment type="caution">
    <text evidence="6">The sequence shown here is derived from an EMBL/GenBank/DDBJ whole genome shotgun (WGS) entry which is preliminary data.</text>
</comment>
<dbReference type="PROSITE" id="PS51464">
    <property type="entry name" value="SIS"/>
    <property type="match status" value="1"/>
</dbReference>